<dbReference type="Pfam" id="PF09084">
    <property type="entry name" value="NMT1"/>
    <property type="match status" value="1"/>
</dbReference>
<protein>
    <submittedName>
        <fullName evidence="3">Sulfonate transport system substrate-binding protein</fullName>
    </submittedName>
</protein>
<organism evidence="3 4">
    <name type="scientific">Pseudonocardia endophytica</name>
    <dbReference type="NCBI Taxonomy" id="401976"/>
    <lineage>
        <taxon>Bacteria</taxon>
        <taxon>Bacillati</taxon>
        <taxon>Actinomycetota</taxon>
        <taxon>Actinomycetes</taxon>
        <taxon>Pseudonocardiales</taxon>
        <taxon>Pseudonocardiaceae</taxon>
        <taxon>Pseudonocardia</taxon>
    </lineage>
</organism>
<dbReference type="EMBL" id="SMFZ01000001">
    <property type="protein sequence ID" value="TCK26319.1"/>
    <property type="molecule type" value="Genomic_DNA"/>
</dbReference>
<feature type="signal peptide" evidence="1">
    <location>
        <begin position="1"/>
        <end position="34"/>
    </location>
</feature>
<dbReference type="Gene3D" id="3.40.190.10">
    <property type="entry name" value="Periplasmic binding protein-like II"/>
    <property type="match status" value="2"/>
</dbReference>
<sequence length="362" mass="37719">MRPTETLNRGNTVSTLLRRATVAAATVLTGALLAACSAGLQGAAPAATSGDLSDVTLTFGFQTADYPELLKASGKFEDLPYTLETPVISGPAQQIAALNSRATDVGLVGENTAAFEADNADEDWSATEPRVYTIAGVSAPQAPNPSPSLFVRKSAGITSLAGLRGKKVAYNFGGNIYAGYVKVLADAGLTVNDIEPVQLPDNQAAAAAFVAGKVDAVVSGYAQVKQAVDAGDAVRLATNVDLGVEGGAGFITRADVLKDPAKVEAIRDFFSRFSSLYRDWYPNNEAAVTGVYQSVLKQSPELAKINFDNGAVTRFYKIGDPAFVARQQAVADAAFAAGGVKHKRDVSVVFNPIIDPQTVPAS</sequence>
<dbReference type="AlphaFoldDB" id="A0A4R1I1K0"/>
<name>A0A4R1I1K0_PSEEN</name>
<dbReference type="SUPFAM" id="SSF53850">
    <property type="entry name" value="Periplasmic binding protein-like II"/>
    <property type="match status" value="1"/>
</dbReference>
<feature type="domain" description="SsuA/THI5-like" evidence="2">
    <location>
        <begin position="145"/>
        <end position="267"/>
    </location>
</feature>
<evidence type="ECO:0000256" key="1">
    <source>
        <dbReference type="SAM" id="SignalP"/>
    </source>
</evidence>
<dbReference type="Proteomes" id="UP000295560">
    <property type="component" value="Unassembled WGS sequence"/>
</dbReference>
<gene>
    <name evidence="3" type="ORF">EV378_2149</name>
</gene>
<accession>A0A4R1I1K0</accession>
<evidence type="ECO:0000313" key="3">
    <source>
        <dbReference type="EMBL" id="TCK26319.1"/>
    </source>
</evidence>
<dbReference type="PANTHER" id="PTHR30024">
    <property type="entry name" value="ALIPHATIC SULFONATES-BINDING PROTEIN-RELATED"/>
    <property type="match status" value="1"/>
</dbReference>
<reference evidence="3 4" key="1">
    <citation type="submission" date="2019-03" db="EMBL/GenBank/DDBJ databases">
        <title>Sequencing the genomes of 1000 actinobacteria strains.</title>
        <authorList>
            <person name="Klenk H.-P."/>
        </authorList>
    </citation>
    <scope>NUCLEOTIDE SEQUENCE [LARGE SCALE GENOMIC DNA]</scope>
    <source>
        <strain evidence="3 4">DSM 44969</strain>
    </source>
</reference>
<evidence type="ECO:0000259" key="2">
    <source>
        <dbReference type="Pfam" id="PF09084"/>
    </source>
</evidence>
<dbReference type="InterPro" id="IPR015168">
    <property type="entry name" value="SsuA/THI5"/>
</dbReference>
<proteinExistence type="predicted"/>
<comment type="caution">
    <text evidence="3">The sequence shown here is derived from an EMBL/GenBank/DDBJ whole genome shotgun (WGS) entry which is preliminary data.</text>
</comment>
<keyword evidence="4" id="KW-1185">Reference proteome</keyword>
<keyword evidence="1" id="KW-0732">Signal</keyword>
<feature type="chain" id="PRO_5038523202" evidence="1">
    <location>
        <begin position="35"/>
        <end position="362"/>
    </location>
</feature>
<evidence type="ECO:0000313" key="4">
    <source>
        <dbReference type="Proteomes" id="UP000295560"/>
    </source>
</evidence>
<dbReference type="PANTHER" id="PTHR30024:SF48">
    <property type="entry name" value="ABC TRANSPORTER SUBSTRATE-BINDING PROTEIN"/>
    <property type="match status" value="1"/>
</dbReference>